<dbReference type="Gene3D" id="1.20.1250.20">
    <property type="entry name" value="MFS general substrate transporter like domains"/>
    <property type="match status" value="1"/>
</dbReference>
<keyword evidence="2" id="KW-1133">Transmembrane helix</keyword>
<evidence type="ECO:0000259" key="3">
    <source>
        <dbReference type="Pfam" id="PF13401"/>
    </source>
</evidence>
<name>A0A2L1K5A2_MAMSC</name>
<feature type="domain" description="ORC1/DEAH AAA+ ATPase" evidence="3">
    <location>
        <begin position="26"/>
        <end position="170"/>
    </location>
</feature>
<keyword evidence="2" id="KW-0812">Transmembrane</keyword>
<gene>
    <name evidence="4" type="primary">fexA</name>
</gene>
<dbReference type="EMBL" id="MF805734">
    <property type="protein sequence ID" value="AVE17242.1"/>
    <property type="molecule type" value="Genomic_DNA"/>
</dbReference>
<feature type="transmembrane region" description="Helical" evidence="2">
    <location>
        <begin position="366"/>
        <end position="387"/>
    </location>
</feature>
<dbReference type="SUPFAM" id="SSF52540">
    <property type="entry name" value="P-loop containing nucleoside triphosphate hydrolases"/>
    <property type="match status" value="1"/>
</dbReference>
<evidence type="ECO:0000256" key="1">
    <source>
        <dbReference type="ARBA" id="ARBA00004651"/>
    </source>
</evidence>
<feature type="transmembrane region" description="Helical" evidence="2">
    <location>
        <begin position="261"/>
        <end position="280"/>
    </location>
</feature>
<dbReference type="Pfam" id="PF07690">
    <property type="entry name" value="MFS_1"/>
    <property type="match status" value="1"/>
</dbReference>
<dbReference type="InterPro" id="IPR052026">
    <property type="entry name" value="ExeA_AAA_ATPase_DNA-bind"/>
</dbReference>
<feature type="transmembrane region" description="Helical" evidence="2">
    <location>
        <begin position="325"/>
        <end position="346"/>
    </location>
</feature>
<feature type="transmembrane region" description="Helical" evidence="2">
    <location>
        <begin position="286"/>
        <end position="304"/>
    </location>
</feature>
<dbReference type="PANTHER" id="PTHR35894:SF5">
    <property type="entry name" value="MU-LIKE PROPHAGE FLUMU DNA TRANSPOSITION PROTEIN B"/>
    <property type="match status" value="1"/>
</dbReference>
<dbReference type="InterPro" id="IPR011701">
    <property type="entry name" value="MFS"/>
</dbReference>
<dbReference type="AlphaFoldDB" id="A0A2L1K5A2"/>
<dbReference type="GO" id="GO:0005886">
    <property type="term" value="C:plasma membrane"/>
    <property type="evidence" value="ECO:0007669"/>
    <property type="project" value="UniProtKB-SubCell"/>
</dbReference>
<evidence type="ECO:0000313" key="4">
    <source>
        <dbReference type="EMBL" id="AVE17242.1"/>
    </source>
</evidence>
<dbReference type="GO" id="GO:0022857">
    <property type="term" value="F:transmembrane transporter activity"/>
    <property type="evidence" value="ECO:0007669"/>
    <property type="project" value="InterPro"/>
</dbReference>
<dbReference type="Pfam" id="PF13401">
    <property type="entry name" value="AAA_22"/>
    <property type="match status" value="1"/>
</dbReference>
<dbReference type="InterPro" id="IPR036259">
    <property type="entry name" value="MFS_trans_sf"/>
</dbReference>
<reference evidence="4" key="1">
    <citation type="journal article" date="2018" name="J. Antimicrob. Chemother.">
        <title>Presence and molecular characteristics of oxazolidinone resistance in staphylococci from household animals in rural China.</title>
        <authorList>
            <person name="Sun C."/>
            <person name="Zhang P."/>
            <person name="Ji X."/>
            <person name="Fan R."/>
            <person name="Chen B."/>
            <person name="Wang Y."/>
            <person name="Schwarz S."/>
            <person name="Wu C."/>
        </authorList>
    </citation>
    <scope>NUCLEOTIDE SEQUENCE</scope>
    <source>
        <strain evidence="4">GY27</strain>
    </source>
</reference>
<dbReference type="InterPro" id="IPR049945">
    <property type="entry name" value="AAA_22"/>
</dbReference>
<dbReference type="SUPFAM" id="SSF103473">
    <property type="entry name" value="MFS general substrate transporter"/>
    <property type="match status" value="1"/>
</dbReference>
<dbReference type="PANTHER" id="PTHR35894">
    <property type="entry name" value="GENERAL SECRETION PATHWAY PROTEIN A-RELATED"/>
    <property type="match status" value="1"/>
</dbReference>
<dbReference type="GO" id="GO:0016887">
    <property type="term" value="F:ATP hydrolysis activity"/>
    <property type="evidence" value="ECO:0007669"/>
    <property type="project" value="InterPro"/>
</dbReference>
<dbReference type="InterPro" id="IPR027417">
    <property type="entry name" value="P-loop_NTPase"/>
</dbReference>
<proteinExistence type="predicted"/>
<organism evidence="4">
    <name type="scientific">Mammaliicoccus sciuri</name>
    <name type="common">Staphylococcus sciuri</name>
    <dbReference type="NCBI Taxonomy" id="1296"/>
    <lineage>
        <taxon>Bacteria</taxon>
        <taxon>Bacillati</taxon>
        <taxon>Bacillota</taxon>
        <taxon>Bacilli</taxon>
        <taxon>Bacillales</taxon>
        <taxon>Staphylococcaceae</taxon>
        <taxon>Mammaliicoccus</taxon>
    </lineage>
</organism>
<protein>
    <submittedName>
        <fullName evidence="4">FexA</fullName>
    </submittedName>
</protein>
<sequence length="391" mass="43572">MNNTQQFIETKEYKRFAEFCAACIKYKYIGICYGLPGVGKTLSSRYFANWDAIEKEIDYTNIKELQSENLDDSILESRTIFYTAPPIRATKMTEDIHSIGFRINMVKSIYRAKNTEEEKYTTDSFEDIDLVIVDEIDRLKIQSLEQLRDIYDRNDIAMILIGMPGIEKRLARYPQLYSRIGFAHEFDKLSKDETHHILEYKWDELGISIKLEDFSDYEAITSIIKITGGNFRLIQRLFTQIERILEINNGRLSDRFGDKRLIITGMTLMGLSTLFLSTYASGASPLLVSVGVLGVGIAFAFTNSPANNAAVSALEADKVGVGMGIFQGALYLGAGTGAGMIGALLSARRDATEPINPLYILEAMSYSDAFLAATGAILIALIAGLGLKKRG</sequence>
<dbReference type="Gene3D" id="3.40.50.300">
    <property type="entry name" value="P-loop containing nucleotide triphosphate hydrolases"/>
    <property type="match status" value="1"/>
</dbReference>
<comment type="subcellular location">
    <subcellularLocation>
        <location evidence="1">Cell membrane</location>
        <topology evidence="1">Multi-pass membrane protein</topology>
    </subcellularLocation>
</comment>
<keyword evidence="2" id="KW-0472">Membrane</keyword>
<evidence type="ECO:0000256" key="2">
    <source>
        <dbReference type="SAM" id="Phobius"/>
    </source>
</evidence>
<accession>A0A2L1K5A2</accession>